<name>A0A0P1HS55_9RHOB</name>
<dbReference type="PROSITE" id="PS51186">
    <property type="entry name" value="GNAT"/>
    <property type="match status" value="1"/>
</dbReference>
<evidence type="ECO:0000313" key="2">
    <source>
        <dbReference type="EMBL" id="CUI02139.1"/>
    </source>
</evidence>
<accession>A0A0P1HS55</accession>
<organism evidence="2 3">
    <name type="scientific">Leisingera aquaemixtae</name>
    <dbReference type="NCBI Taxonomy" id="1396826"/>
    <lineage>
        <taxon>Bacteria</taxon>
        <taxon>Pseudomonadati</taxon>
        <taxon>Pseudomonadota</taxon>
        <taxon>Alphaproteobacteria</taxon>
        <taxon>Rhodobacterales</taxon>
        <taxon>Roseobacteraceae</taxon>
        <taxon>Leisingera</taxon>
    </lineage>
</organism>
<dbReference type="RefSeq" id="WP_058288173.1">
    <property type="nucleotide sequence ID" value="NZ_CYSR01000040.1"/>
</dbReference>
<feature type="domain" description="N-acetyltransferase" evidence="1">
    <location>
        <begin position="1"/>
        <end position="156"/>
    </location>
</feature>
<keyword evidence="2" id="KW-0808">Transferase</keyword>
<evidence type="ECO:0000313" key="3">
    <source>
        <dbReference type="Proteomes" id="UP000051326"/>
    </source>
</evidence>
<gene>
    <name evidence="2" type="ORF">PHA8399_04301</name>
</gene>
<dbReference type="CDD" id="cd04301">
    <property type="entry name" value="NAT_SF"/>
    <property type="match status" value="1"/>
</dbReference>
<dbReference type="Gene3D" id="3.40.630.30">
    <property type="match status" value="1"/>
</dbReference>
<dbReference type="InterPro" id="IPR000182">
    <property type="entry name" value="GNAT_dom"/>
</dbReference>
<reference evidence="2 3" key="1">
    <citation type="submission" date="2015-09" db="EMBL/GenBank/DDBJ databases">
        <authorList>
            <consortium name="Swine Surveillance"/>
        </authorList>
    </citation>
    <scope>NUCLEOTIDE SEQUENCE [LARGE SCALE GENOMIC DNA]</scope>
    <source>
        <strain evidence="2 3">CECT 8399</strain>
    </source>
</reference>
<evidence type="ECO:0000259" key="1">
    <source>
        <dbReference type="PROSITE" id="PS51186"/>
    </source>
</evidence>
<dbReference type="InterPro" id="IPR016181">
    <property type="entry name" value="Acyl_CoA_acyltransferase"/>
</dbReference>
<dbReference type="Proteomes" id="UP000051326">
    <property type="component" value="Unassembled WGS sequence"/>
</dbReference>
<sequence length="179" mass="19637">MEFLSEYRGHTREIIGLFRAAFTASEGEAEGGLIAGLVRDIFAKTPDQDLFVFSAWDGSTLTGCIMFSRLRYDQDSRTVFLLSPVAVSPSRQRQGIGQALLKHGLSRIREHGVDVAVTYGDPAYYGKTGFRQITEAQAAAPLPLRFPEGWLAQPLSGAELAPLRGPSSCIEALNNPDYW</sequence>
<dbReference type="STRING" id="1396826.PHA8399_04301"/>
<dbReference type="GO" id="GO:0016747">
    <property type="term" value="F:acyltransferase activity, transferring groups other than amino-acyl groups"/>
    <property type="evidence" value="ECO:0007669"/>
    <property type="project" value="InterPro"/>
</dbReference>
<dbReference type="Pfam" id="PF00583">
    <property type="entry name" value="Acetyltransf_1"/>
    <property type="match status" value="1"/>
</dbReference>
<dbReference type="AlphaFoldDB" id="A0A0P1HS55"/>
<dbReference type="EMBL" id="CYSR01000040">
    <property type="protein sequence ID" value="CUI02139.1"/>
    <property type="molecule type" value="Genomic_DNA"/>
</dbReference>
<dbReference type="SUPFAM" id="SSF55729">
    <property type="entry name" value="Acyl-CoA N-acyltransferases (Nat)"/>
    <property type="match status" value="1"/>
</dbReference>
<proteinExistence type="predicted"/>
<protein>
    <submittedName>
        <fullName evidence="2">Putative acetyltransferase</fullName>
    </submittedName>
</protein>